<evidence type="ECO:0000313" key="1">
    <source>
        <dbReference type="EMBL" id="JAU53475.1"/>
    </source>
</evidence>
<dbReference type="PANTHER" id="PTHR31170">
    <property type="entry name" value="BNAC04G53230D PROTEIN"/>
    <property type="match status" value="1"/>
</dbReference>
<gene>
    <name evidence="1" type="ORF">LE_TR19628_c0_g1_i1_g.62593</name>
</gene>
<dbReference type="AlphaFoldDB" id="A0A1J3GBF8"/>
<sequence length="448" mass="51233">MDQRLDLESGKIHELNKPAPGTWRFRKDPALCCIYRVPNCMRQVNPEAYTPQTVLIGPLHHSLKSKALKSLGDMTDTKSMDYLNMERHKKMYLAKFAKRVGGENSIDGFRRAIEEDEELIRESYSESTAWIESPEFVEMILHDSVFILELILRNFEKKKAEKTGDPLMDETCQGDIARRDLTLLENQLPYFLLDKLFEPIIHTLFQEVDDITFRKLVIDFFLDGSQGPIRVYSNFSHFTDLLRCVRVETLPGNYFGKFHTDMDEIYHAYKLHRGGVTFNVVENSLSMDVGFKNGCLKIPCLRIDDHSEMTLRNIMALEQCHYAYNTHVCNYIFFMDSLIDSKKDVALLVEKGIIKHMLGDHGSVATMVNRLGLGLTDFGSYYSVIAKGVKSYYHNSWNKSLAVLKSVYSPRTATVAATLLMLLTLIQTVTSVLQVLRQNTPVQALSSP</sequence>
<reference evidence="1" key="1">
    <citation type="submission" date="2016-07" db="EMBL/GenBank/DDBJ databases">
        <title>De novo transcriptome assembly of four accessions of the metal hyperaccumulator plant Noccaea caerulescens.</title>
        <authorList>
            <person name="Blande D."/>
            <person name="Halimaa P."/>
            <person name="Tervahauta A.I."/>
            <person name="Aarts M.G."/>
            <person name="Karenlampi S.O."/>
        </authorList>
    </citation>
    <scope>NUCLEOTIDE SEQUENCE</scope>
</reference>
<dbReference type="InterPro" id="IPR004158">
    <property type="entry name" value="DUF247_pln"/>
</dbReference>
<dbReference type="PANTHER" id="PTHR31170:SF9">
    <property type="entry name" value="PROTEIN, PUTATIVE (DUF247)-RELATED"/>
    <property type="match status" value="1"/>
</dbReference>
<name>A0A1J3GBF8_NOCCA</name>
<proteinExistence type="predicted"/>
<dbReference type="EMBL" id="GEVL01023866">
    <property type="protein sequence ID" value="JAU53475.1"/>
    <property type="molecule type" value="Transcribed_RNA"/>
</dbReference>
<protein>
    <submittedName>
        <fullName evidence="1">UPF0481 protein</fullName>
    </submittedName>
</protein>
<accession>A0A1J3GBF8</accession>
<dbReference type="Pfam" id="PF03140">
    <property type="entry name" value="DUF247"/>
    <property type="match status" value="1"/>
</dbReference>
<organism evidence="1">
    <name type="scientific">Noccaea caerulescens</name>
    <name type="common">Alpine penny-cress</name>
    <name type="synonym">Thlaspi caerulescens</name>
    <dbReference type="NCBI Taxonomy" id="107243"/>
    <lineage>
        <taxon>Eukaryota</taxon>
        <taxon>Viridiplantae</taxon>
        <taxon>Streptophyta</taxon>
        <taxon>Embryophyta</taxon>
        <taxon>Tracheophyta</taxon>
        <taxon>Spermatophyta</taxon>
        <taxon>Magnoliopsida</taxon>
        <taxon>eudicotyledons</taxon>
        <taxon>Gunneridae</taxon>
        <taxon>Pentapetalae</taxon>
        <taxon>rosids</taxon>
        <taxon>malvids</taxon>
        <taxon>Brassicales</taxon>
        <taxon>Brassicaceae</taxon>
        <taxon>Coluteocarpeae</taxon>
        <taxon>Noccaea</taxon>
    </lineage>
</organism>